<keyword evidence="9" id="KW-0175">Coiled coil</keyword>
<evidence type="ECO:0000256" key="8">
    <source>
        <dbReference type="RuleBase" id="RU364063"/>
    </source>
</evidence>
<dbReference type="RefSeq" id="WP_075057776.1">
    <property type="nucleotide sequence ID" value="NZ_CP012357.1"/>
</dbReference>
<keyword evidence="2" id="KW-0479">Metal-binding</keyword>
<evidence type="ECO:0000256" key="2">
    <source>
        <dbReference type="ARBA" id="ARBA00022723"/>
    </source>
</evidence>
<keyword evidence="6 8" id="KW-0239">DNA-directed DNA polymerase</keyword>
<dbReference type="Pfam" id="PF13177">
    <property type="entry name" value="DNA_pol3_delta2"/>
    <property type="match status" value="1"/>
</dbReference>
<keyword evidence="12" id="KW-1185">Reference proteome</keyword>
<gene>
    <name evidence="8 11" type="primary">dnaX</name>
    <name evidence="11" type="ORF">SLITO_v1c00060</name>
</gene>
<dbReference type="InterPro" id="IPR003593">
    <property type="entry name" value="AAA+_ATPase"/>
</dbReference>
<comment type="catalytic activity">
    <reaction evidence="7 8">
        <text>DNA(n) + a 2'-deoxyribonucleoside 5'-triphosphate = DNA(n+1) + diphosphate</text>
        <dbReference type="Rhea" id="RHEA:22508"/>
        <dbReference type="Rhea" id="RHEA-COMP:17339"/>
        <dbReference type="Rhea" id="RHEA-COMP:17340"/>
        <dbReference type="ChEBI" id="CHEBI:33019"/>
        <dbReference type="ChEBI" id="CHEBI:61560"/>
        <dbReference type="ChEBI" id="CHEBI:173112"/>
        <dbReference type="EC" id="2.7.7.7"/>
    </reaction>
</comment>
<dbReference type="GO" id="GO:0005524">
    <property type="term" value="F:ATP binding"/>
    <property type="evidence" value="ECO:0007669"/>
    <property type="project" value="UniProtKB-KW"/>
</dbReference>
<dbReference type="NCBIfam" id="TIGR02397">
    <property type="entry name" value="dnaX_nterm"/>
    <property type="match status" value="1"/>
</dbReference>
<dbReference type="PATRIC" id="fig|216942.3.peg.6"/>
<keyword evidence="5 8" id="KW-0067">ATP-binding</keyword>
<dbReference type="AlphaFoldDB" id="A0A0K1W035"/>
<dbReference type="EMBL" id="CP012357">
    <property type="protein sequence ID" value="AKX33674.1"/>
    <property type="molecule type" value="Genomic_DNA"/>
</dbReference>
<dbReference type="STRING" id="216942.SLITO_v1c00060"/>
<comment type="similarity">
    <text evidence="1 8">Belongs to the DnaX/STICHEL family.</text>
</comment>
<dbReference type="PANTHER" id="PTHR11669">
    <property type="entry name" value="REPLICATION FACTOR C / DNA POLYMERASE III GAMMA-TAU SUBUNIT"/>
    <property type="match status" value="1"/>
</dbReference>
<feature type="coiled-coil region" evidence="9">
    <location>
        <begin position="389"/>
        <end position="440"/>
    </location>
</feature>
<dbReference type="GO" id="GO:0009360">
    <property type="term" value="C:DNA polymerase III complex"/>
    <property type="evidence" value="ECO:0007669"/>
    <property type="project" value="InterPro"/>
</dbReference>
<dbReference type="InterPro" id="IPR012763">
    <property type="entry name" value="DNA_pol_III_sug/sutau_N"/>
</dbReference>
<evidence type="ECO:0000256" key="7">
    <source>
        <dbReference type="ARBA" id="ARBA00049244"/>
    </source>
</evidence>
<evidence type="ECO:0000256" key="6">
    <source>
        <dbReference type="ARBA" id="ARBA00022932"/>
    </source>
</evidence>
<keyword evidence="8" id="KW-0548">Nucleotidyltransferase</keyword>
<evidence type="ECO:0000256" key="9">
    <source>
        <dbReference type="SAM" id="Coils"/>
    </source>
</evidence>
<dbReference type="GO" id="GO:0003887">
    <property type="term" value="F:DNA-directed DNA polymerase activity"/>
    <property type="evidence" value="ECO:0007669"/>
    <property type="project" value="UniProtKB-KW"/>
</dbReference>
<evidence type="ECO:0000259" key="10">
    <source>
        <dbReference type="SMART" id="SM00382"/>
    </source>
</evidence>
<dbReference type="GO" id="GO:0006261">
    <property type="term" value="P:DNA-templated DNA replication"/>
    <property type="evidence" value="ECO:0007669"/>
    <property type="project" value="TreeGrafter"/>
</dbReference>
<comment type="subunit">
    <text evidence="8">DNA polymerase III contains a core (composed of alpha, epsilon and theta chains) that associates with a tau subunit. This core dimerizes to form the POLIII' complex. PolIII' associates with the gamma complex (composed of gamma, delta, delta', psi and chi chains) and with the beta chain to form the complete DNA polymerase III complex.</text>
</comment>
<dbReference type="GO" id="GO:0046872">
    <property type="term" value="F:metal ion binding"/>
    <property type="evidence" value="ECO:0007669"/>
    <property type="project" value="UniProtKB-KW"/>
</dbReference>
<evidence type="ECO:0000256" key="5">
    <source>
        <dbReference type="ARBA" id="ARBA00022840"/>
    </source>
</evidence>
<dbReference type="InterPro" id="IPR027417">
    <property type="entry name" value="P-loop_NTPase"/>
</dbReference>
<dbReference type="InterPro" id="IPR045085">
    <property type="entry name" value="HLD_clamp_pol_III_gamma_tau"/>
</dbReference>
<dbReference type="FunFam" id="3.40.50.300:FF:000014">
    <property type="entry name" value="DNA polymerase III subunit gamma/tau"/>
    <property type="match status" value="1"/>
</dbReference>
<dbReference type="EC" id="2.7.7.7" evidence="8"/>
<dbReference type="SMART" id="SM00382">
    <property type="entry name" value="AAA"/>
    <property type="match status" value="1"/>
</dbReference>
<dbReference type="SUPFAM" id="SSF52540">
    <property type="entry name" value="P-loop containing nucleoside triphosphate hydrolases"/>
    <property type="match status" value="1"/>
</dbReference>
<dbReference type="PANTHER" id="PTHR11669:SF0">
    <property type="entry name" value="PROTEIN STICHEL-LIKE 2"/>
    <property type="match status" value="1"/>
</dbReference>
<dbReference type="Pfam" id="PF22608">
    <property type="entry name" value="DNAX_ATPase_lid"/>
    <property type="match status" value="1"/>
</dbReference>
<evidence type="ECO:0000313" key="12">
    <source>
        <dbReference type="Proteomes" id="UP000067476"/>
    </source>
</evidence>
<dbReference type="InterPro" id="IPR050238">
    <property type="entry name" value="DNA_Rep/Repair_Clamp_Loader"/>
</dbReference>
<dbReference type="OrthoDB" id="9810148at2"/>
<dbReference type="Gene3D" id="3.40.50.300">
    <property type="entry name" value="P-loop containing nucleotide triphosphate hydrolases"/>
    <property type="match status" value="1"/>
</dbReference>
<dbReference type="CDD" id="cd18137">
    <property type="entry name" value="HLD_clamp_pol_III_gamma_tau"/>
    <property type="match status" value="1"/>
</dbReference>
<dbReference type="CDD" id="cd00009">
    <property type="entry name" value="AAA"/>
    <property type="match status" value="1"/>
</dbReference>
<evidence type="ECO:0000256" key="4">
    <source>
        <dbReference type="ARBA" id="ARBA00022833"/>
    </source>
</evidence>
<keyword evidence="8" id="KW-0235">DNA replication</keyword>
<dbReference type="Gene3D" id="1.10.8.60">
    <property type="match status" value="1"/>
</dbReference>
<keyword evidence="3 8" id="KW-0547">Nucleotide-binding</keyword>
<sequence>MEQKKALYRKYRPKNFEELVGHDVIKKILINQLKSNSFSHAMIFSGQRGTGKTSLARLFAKSMQCENISETEYKTCNECKSCFEFDKDSHPDIFEIDAASNNGVDEIRSIKSNVSTMPTLSKYKVYIIDEVHMLSNSAFNALLKTLEEPPKYVIFILATTEQNKIPSTIISRCQIFNFKKIEQNTLTEKIKEVAKKEGYEIDKETLNEIFYITEGSLRDALNYLDQCIAISDGVINIDILKKLFYISSKKEKIEIIKNIINNKPELIIPKLEEFNKKGLDFSLFIIGIVEILKEVIEYKICSNKELMTILNEDDCIWFESVDIKRVLLITDNLVEAYSKSKTSNMGLYVVILGILKSINKKLISLENEYNSMFINNKNSKKENIVENNLSKSEVKKENLEVKNEKMKSEKPLKEQLITDIEKEEFQIKLMNSEKQFLKKDIFFNNKDVINELVGAKKDKRIFVEKKLNSLFEIMNIKNEILNIIIPFYKVKVVASSERCSVMISETKSQSNWANNKLRDKRFKEKILKFLDLDFIFVIDKSQWNFIKNEFSNLKDKNNLPKYYKNDFNSLWENQTKDNDSTNEIYLNEVKESFVDFEIEVEE</sequence>
<name>A0A0K1W035_9MOLU</name>
<proteinExistence type="inferred from homology"/>
<accession>A0A0K1W035</accession>
<dbReference type="Proteomes" id="UP000067476">
    <property type="component" value="Chromosome"/>
</dbReference>
<organism evidence="11 12">
    <name type="scientific">Spiroplasma litorale</name>
    <dbReference type="NCBI Taxonomy" id="216942"/>
    <lineage>
        <taxon>Bacteria</taxon>
        <taxon>Bacillati</taxon>
        <taxon>Mycoplasmatota</taxon>
        <taxon>Mollicutes</taxon>
        <taxon>Entomoplasmatales</taxon>
        <taxon>Spiroplasmataceae</taxon>
        <taxon>Spiroplasma</taxon>
    </lineage>
</organism>
<reference evidence="11 12" key="1">
    <citation type="journal article" date="2015" name="Genome Announc.">
        <title>Complete Genome Sequence of Spiroplasma litorale TN-1T (DSM 21781), a Bacterium Isolated from a Green-Eyed Horsefly (Tabanus nigrovittatus).</title>
        <authorList>
            <person name="Lo W.S."/>
            <person name="Lai Y.C."/>
            <person name="Lien Y.W."/>
            <person name="Wang T.H."/>
            <person name="Kuo C.H."/>
        </authorList>
    </citation>
    <scope>NUCLEOTIDE SEQUENCE [LARGE SCALE GENOMIC DNA]</scope>
    <source>
        <strain evidence="11 12">TN-1</strain>
    </source>
</reference>
<evidence type="ECO:0000256" key="3">
    <source>
        <dbReference type="ARBA" id="ARBA00022741"/>
    </source>
</evidence>
<keyword evidence="8" id="KW-0808">Transferase</keyword>
<protein>
    <recommendedName>
        <fullName evidence="8">DNA polymerase III subunit gamma/tau</fullName>
        <ecNumber evidence="8">2.7.7.7</ecNumber>
    </recommendedName>
</protein>
<keyword evidence="4" id="KW-0862">Zinc</keyword>
<evidence type="ECO:0000256" key="1">
    <source>
        <dbReference type="ARBA" id="ARBA00006360"/>
    </source>
</evidence>
<feature type="domain" description="AAA+ ATPase" evidence="10">
    <location>
        <begin position="38"/>
        <end position="182"/>
    </location>
</feature>
<dbReference type="KEGG" id="sll:SLITO_v1c00060"/>
<evidence type="ECO:0000313" key="11">
    <source>
        <dbReference type="EMBL" id="AKX33674.1"/>
    </source>
</evidence>
<comment type="function">
    <text evidence="8">DNA polymerase III is a complex, multichain enzyme responsible for most of the replicative synthesis in bacteria. This DNA polymerase also exhibits 3' to 5' exonuclease activity.</text>
</comment>